<dbReference type="Pfam" id="PF00782">
    <property type="entry name" value="DSPc"/>
    <property type="match status" value="1"/>
</dbReference>
<dbReference type="InterPro" id="IPR000387">
    <property type="entry name" value="Tyr_Pase_dom"/>
</dbReference>
<dbReference type="Gene3D" id="3.90.190.10">
    <property type="entry name" value="Protein tyrosine phosphatase superfamily"/>
    <property type="match status" value="1"/>
</dbReference>
<evidence type="ECO:0000313" key="10">
    <source>
        <dbReference type="Proteomes" id="UP001359485"/>
    </source>
</evidence>
<reference evidence="9 10" key="1">
    <citation type="submission" date="2023-09" db="EMBL/GenBank/DDBJ databases">
        <title>Genomes of two closely related lineages of the louse Polyplax serrata with different host specificities.</title>
        <authorList>
            <person name="Martinu J."/>
            <person name="Tarabai H."/>
            <person name="Stefka J."/>
            <person name="Hypsa V."/>
        </authorList>
    </citation>
    <scope>NUCLEOTIDE SEQUENCE [LARGE SCALE GENOMIC DNA]</scope>
    <source>
        <strain evidence="9">98ZLc_SE</strain>
    </source>
</reference>
<dbReference type="InterPro" id="IPR000340">
    <property type="entry name" value="Dual-sp_phosphatase_cat-dom"/>
</dbReference>
<evidence type="ECO:0000256" key="4">
    <source>
        <dbReference type="ARBA" id="ARBA00047761"/>
    </source>
</evidence>
<comment type="function">
    <text evidence="6">Dual specificity phosphatase able to dephosphorylate phosphotyrosine, phosphoserine and phosphothreonine residues, with a preference for phosphotyrosine as a substrate.</text>
</comment>
<keyword evidence="3 6" id="KW-0904">Protein phosphatase</keyword>
<evidence type="ECO:0000256" key="2">
    <source>
        <dbReference type="ARBA" id="ARBA00022801"/>
    </source>
</evidence>
<comment type="similarity">
    <text evidence="1 6">Belongs to the protein-tyrosine phosphatase family. Non-receptor class dual specificity subfamily.</text>
</comment>
<dbReference type="PROSITE" id="PS00383">
    <property type="entry name" value="TYR_PHOSPHATASE_1"/>
    <property type="match status" value="1"/>
</dbReference>
<evidence type="ECO:0000256" key="1">
    <source>
        <dbReference type="ARBA" id="ARBA00008601"/>
    </source>
</evidence>
<dbReference type="PRINTS" id="PR01909">
    <property type="entry name" value="ADSPHPHTASEA"/>
</dbReference>
<dbReference type="PROSITE" id="PS50054">
    <property type="entry name" value="TYR_PHOSPHATASE_DUAL"/>
    <property type="match status" value="1"/>
</dbReference>
<keyword evidence="2 6" id="KW-0378">Hydrolase</keyword>
<evidence type="ECO:0000256" key="6">
    <source>
        <dbReference type="RuleBase" id="RU366038"/>
    </source>
</evidence>
<sequence length="227" mass="25789">MSLNWERGNYPQFWNRRNYSRPTTAMALPNDITTVQSLIQILHQRTPHTGLFYRGSPSRDVFDQMHYVDCDEVYPNIYIGDGTTAKHKSYLKKIGITHVLNTAEGKSLSMVNTSQYFYADVGIKYLGFPLLDHPSTNISDYFQEAADFIHSALCSGGKVYVHCLMGMSRSSTCVLAYLMLKKGMSAAEATRTVKEKRAIHPNEGFLQQLADLDNALKRGRTMGMWHY</sequence>
<protein>
    <recommendedName>
        <fullName evidence="6">Dual specificity protein phosphatase</fullName>
        <ecNumber evidence="6">3.1.3.16</ecNumber>
        <ecNumber evidence="6">3.1.3.48</ecNumber>
    </recommendedName>
</protein>
<evidence type="ECO:0000256" key="5">
    <source>
        <dbReference type="ARBA" id="ARBA00048336"/>
    </source>
</evidence>
<feature type="domain" description="Tyrosine-protein phosphatase" evidence="7">
    <location>
        <begin position="69"/>
        <end position="218"/>
    </location>
</feature>
<dbReference type="InterPro" id="IPR020422">
    <property type="entry name" value="TYR_PHOSPHATASE_DUAL_dom"/>
</dbReference>
<dbReference type="PRINTS" id="PR01908">
    <property type="entry name" value="ADSPHPHTASE"/>
</dbReference>
<dbReference type="PROSITE" id="PS50056">
    <property type="entry name" value="TYR_PHOSPHATASE_2"/>
    <property type="match status" value="1"/>
</dbReference>
<dbReference type="InterPro" id="IPR016130">
    <property type="entry name" value="Tyr_Pase_AS"/>
</dbReference>
<comment type="catalytic activity">
    <reaction evidence="6">
        <text>O-phospho-L-tyrosyl-[protein] + H2O = L-tyrosyl-[protein] + phosphate</text>
        <dbReference type="Rhea" id="RHEA:10684"/>
        <dbReference type="Rhea" id="RHEA-COMP:10136"/>
        <dbReference type="Rhea" id="RHEA-COMP:20101"/>
        <dbReference type="ChEBI" id="CHEBI:15377"/>
        <dbReference type="ChEBI" id="CHEBI:43474"/>
        <dbReference type="ChEBI" id="CHEBI:46858"/>
        <dbReference type="ChEBI" id="CHEBI:61978"/>
        <dbReference type="EC" id="3.1.3.48"/>
    </reaction>
</comment>
<dbReference type="CDD" id="cd14515">
    <property type="entry name" value="DUSP3-like"/>
    <property type="match status" value="1"/>
</dbReference>
<evidence type="ECO:0000259" key="7">
    <source>
        <dbReference type="PROSITE" id="PS50054"/>
    </source>
</evidence>
<dbReference type="PANTHER" id="PTHR45682">
    <property type="entry name" value="AGAP008228-PA"/>
    <property type="match status" value="1"/>
</dbReference>
<organism evidence="9 10">
    <name type="scientific">Polyplax serrata</name>
    <name type="common">Common mouse louse</name>
    <dbReference type="NCBI Taxonomy" id="468196"/>
    <lineage>
        <taxon>Eukaryota</taxon>
        <taxon>Metazoa</taxon>
        <taxon>Ecdysozoa</taxon>
        <taxon>Arthropoda</taxon>
        <taxon>Hexapoda</taxon>
        <taxon>Insecta</taxon>
        <taxon>Pterygota</taxon>
        <taxon>Neoptera</taxon>
        <taxon>Paraneoptera</taxon>
        <taxon>Psocodea</taxon>
        <taxon>Troctomorpha</taxon>
        <taxon>Phthiraptera</taxon>
        <taxon>Anoplura</taxon>
        <taxon>Polyplacidae</taxon>
        <taxon>Polyplax</taxon>
    </lineage>
</organism>
<comment type="catalytic activity">
    <reaction evidence="5 6">
        <text>O-phospho-L-threonyl-[protein] + H2O = L-threonyl-[protein] + phosphate</text>
        <dbReference type="Rhea" id="RHEA:47004"/>
        <dbReference type="Rhea" id="RHEA-COMP:11060"/>
        <dbReference type="Rhea" id="RHEA-COMP:11605"/>
        <dbReference type="ChEBI" id="CHEBI:15377"/>
        <dbReference type="ChEBI" id="CHEBI:30013"/>
        <dbReference type="ChEBI" id="CHEBI:43474"/>
        <dbReference type="ChEBI" id="CHEBI:61977"/>
        <dbReference type="EC" id="3.1.3.16"/>
    </reaction>
</comment>
<dbReference type="SUPFAM" id="SSF52799">
    <property type="entry name" value="(Phosphotyrosine protein) phosphatases II"/>
    <property type="match status" value="1"/>
</dbReference>
<keyword evidence="10" id="KW-1185">Reference proteome</keyword>
<dbReference type="SMART" id="SM00195">
    <property type="entry name" value="DSPc"/>
    <property type="match status" value="1"/>
</dbReference>
<feature type="domain" description="Tyrosine specific protein phosphatases" evidence="8">
    <location>
        <begin position="140"/>
        <end position="197"/>
    </location>
</feature>
<evidence type="ECO:0000259" key="8">
    <source>
        <dbReference type="PROSITE" id="PS50056"/>
    </source>
</evidence>
<comment type="catalytic activity">
    <reaction evidence="4 6">
        <text>O-phospho-L-seryl-[protein] + H2O = L-seryl-[protein] + phosphate</text>
        <dbReference type="Rhea" id="RHEA:20629"/>
        <dbReference type="Rhea" id="RHEA-COMP:9863"/>
        <dbReference type="Rhea" id="RHEA-COMP:11604"/>
        <dbReference type="ChEBI" id="CHEBI:15377"/>
        <dbReference type="ChEBI" id="CHEBI:29999"/>
        <dbReference type="ChEBI" id="CHEBI:43474"/>
        <dbReference type="ChEBI" id="CHEBI:83421"/>
        <dbReference type="EC" id="3.1.3.16"/>
    </reaction>
</comment>
<proteinExistence type="inferred from homology"/>
<evidence type="ECO:0000256" key="3">
    <source>
        <dbReference type="ARBA" id="ARBA00022912"/>
    </source>
</evidence>
<dbReference type="EC" id="3.1.3.16" evidence="6"/>
<evidence type="ECO:0000313" key="9">
    <source>
        <dbReference type="EMBL" id="KAK6623964.1"/>
    </source>
</evidence>
<dbReference type="Proteomes" id="UP001359485">
    <property type="component" value="Unassembled WGS sequence"/>
</dbReference>
<comment type="caution">
    <text evidence="9">The sequence shown here is derived from an EMBL/GenBank/DDBJ whole genome shotgun (WGS) entry which is preliminary data.</text>
</comment>
<accession>A0ABR1ANC0</accession>
<dbReference type="EC" id="3.1.3.48" evidence="6"/>
<name>A0ABR1ANC0_POLSC</name>
<dbReference type="InterPro" id="IPR029021">
    <property type="entry name" value="Prot-tyrosine_phosphatase-like"/>
</dbReference>
<dbReference type="EMBL" id="JAWJWF010000046">
    <property type="protein sequence ID" value="KAK6623964.1"/>
    <property type="molecule type" value="Genomic_DNA"/>
</dbReference>
<dbReference type="PANTHER" id="PTHR45682:SF5">
    <property type="entry name" value="DUAL SPECIFICITY PROTEIN PHOSPHATASE"/>
    <property type="match status" value="1"/>
</dbReference>
<dbReference type="InterPro" id="IPR020405">
    <property type="entry name" value="Atypical_DUSP_subfamA"/>
</dbReference>
<gene>
    <name evidence="9" type="ORF">RUM44_010820</name>
</gene>